<dbReference type="FunFam" id="3.30.470.30:FF:000002">
    <property type="entry name" value="DNA ligase"/>
    <property type="match status" value="1"/>
</dbReference>
<dbReference type="Proteomes" id="UP000037460">
    <property type="component" value="Unassembled WGS sequence"/>
</dbReference>
<evidence type="ECO:0000256" key="5">
    <source>
        <dbReference type="ARBA" id="ARBA00022705"/>
    </source>
</evidence>
<dbReference type="PROSITE" id="PS50160">
    <property type="entry name" value="DNA_LIGASE_A3"/>
    <property type="match status" value="1"/>
</dbReference>
<evidence type="ECO:0000256" key="1">
    <source>
        <dbReference type="ARBA" id="ARBA00004123"/>
    </source>
</evidence>
<keyword evidence="4" id="KW-0132">Cell division</keyword>
<dbReference type="Gene3D" id="1.10.3260.10">
    <property type="entry name" value="DNA ligase, ATP-dependent, N-terminal domain"/>
    <property type="match status" value="1"/>
</dbReference>
<dbReference type="InterPro" id="IPR012308">
    <property type="entry name" value="DNA_ligase_ATP-dep_N"/>
</dbReference>
<dbReference type="Gene3D" id="3.30.1490.70">
    <property type="match status" value="1"/>
</dbReference>
<dbReference type="EC" id="6.5.1.1" evidence="14"/>
<dbReference type="GO" id="GO:0005524">
    <property type="term" value="F:ATP binding"/>
    <property type="evidence" value="ECO:0007669"/>
    <property type="project" value="UniProtKB-KW"/>
</dbReference>
<dbReference type="PROSITE" id="PS00333">
    <property type="entry name" value="DNA_LIGASE_A2"/>
    <property type="match status" value="1"/>
</dbReference>
<dbReference type="InterPro" id="IPR016059">
    <property type="entry name" value="DNA_ligase_ATP-dep_CS"/>
</dbReference>
<evidence type="ECO:0000313" key="19">
    <source>
        <dbReference type="Proteomes" id="UP000037460"/>
    </source>
</evidence>
<comment type="similarity">
    <text evidence="2 15">Belongs to the ATP-dependent DNA ligase family.</text>
</comment>
<dbReference type="Gene3D" id="2.40.50.140">
    <property type="entry name" value="Nucleic acid-binding proteins"/>
    <property type="match status" value="1"/>
</dbReference>
<dbReference type="InterPro" id="IPR012340">
    <property type="entry name" value="NA-bd_OB-fold"/>
</dbReference>
<dbReference type="InterPro" id="IPR036599">
    <property type="entry name" value="DNA_ligase_N_sf"/>
</dbReference>
<feature type="domain" description="ATP-dependent DNA ligase family profile" evidence="17">
    <location>
        <begin position="539"/>
        <end position="675"/>
    </location>
</feature>
<dbReference type="SUPFAM" id="SSF50249">
    <property type="entry name" value="Nucleic acid-binding proteins"/>
    <property type="match status" value="1"/>
</dbReference>
<comment type="catalytic activity">
    <reaction evidence="13 14">
        <text>ATP + (deoxyribonucleotide)n-3'-hydroxyl + 5'-phospho-(deoxyribonucleotide)m = (deoxyribonucleotide)n+m + AMP + diphosphate.</text>
        <dbReference type="EC" id="6.5.1.1"/>
    </reaction>
</comment>
<keyword evidence="3 14" id="KW-0436">Ligase</keyword>
<dbReference type="GO" id="GO:0051301">
    <property type="term" value="P:cell division"/>
    <property type="evidence" value="ECO:0007669"/>
    <property type="project" value="UniProtKB-KW"/>
</dbReference>
<dbReference type="FunFam" id="2.40.50.140:FF:000062">
    <property type="entry name" value="DNA ligase"/>
    <property type="match status" value="1"/>
</dbReference>
<evidence type="ECO:0000256" key="15">
    <source>
        <dbReference type="RuleBase" id="RU004196"/>
    </source>
</evidence>
<keyword evidence="8 14" id="KW-0067">ATP-binding</keyword>
<sequence length="809" mass="87198">MITSFFKKKVEATADTPAPASASSVPRPAKRPIDEALGEGASKTDVSPSEPTAGAKAGRRRKATIHDSDDEDGAGNAADTTPVPPLPPLPEVSNSGTRVVAPINTTSEPTSMEMDETAPSVTATAALAQTDAKPELAAKAAQPAAAAGPSANAKGKPVGTTAAKIAYNKYDVEAAATWKAGEPVPYLFLARVFGRIEAEPKRLLITELMANAFRTVIATSPDDLLPLMSLATNKLAPAYEGIELGIGDSIMIKAVSETCGRSVAAIKADMEEVGDLGEVAMASRTKQVTLSKPKPLQVRGVYKTLKEIALTSGHEAMKRKGDKIKQMLVAAQEKEAQYIVRSLQGKMRIGLAEQTALVSLAHAFVLTASPGRDAPAALRGEALQERLIEAEAIVKQVYSEMPNYELIIKALLAHGIDELPQHARLTAGVPVKPMLAKPTKGLSEVLDRFSNCAFTCEYKYDGERAQIHLLEGGMVKVYSRNSEDNTTKYPDIAALMPRAIKSHVTSIILDSEAVAVDTKTGAILPFQVLSTRKRKDASVDDIGVKVCVFAFDLLYLNGESYLQRPLAERRAALHASLQVLPRELEFAQASDAADVDAIQEFLLESIKGNCEGLMIKTLAENATYEPSRRSLNWLKVKKDYLAGMTDSCDLVPIGAYYGKGKRTGVYGAYLLACYNPDDETYESVCKIGTGFNDEALQTLHKGLSERIIQQKRAYYKTPNWADSSQPDVWFEPCQVWEVLAADLSISPVHMAAAGLVDPAKGIALRFPRFLRVRDDKGVEDATSAEQIAEMYNNQACTKTSSTLEGGDDY</sequence>
<evidence type="ECO:0000256" key="2">
    <source>
        <dbReference type="ARBA" id="ARBA00007572"/>
    </source>
</evidence>
<evidence type="ECO:0000256" key="8">
    <source>
        <dbReference type="ARBA" id="ARBA00022840"/>
    </source>
</evidence>
<dbReference type="GO" id="GO:0006281">
    <property type="term" value="P:DNA repair"/>
    <property type="evidence" value="ECO:0007669"/>
    <property type="project" value="UniProtKB-KW"/>
</dbReference>
<evidence type="ECO:0000256" key="14">
    <source>
        <dbReference type="RuleBase" id="RU000617"/>
    </source>
</evidence>
<evidence type="ECO:0000256" key="11">
    <source>
        <dbReference type="ARBA" id="ARBA00023242"/>
    </source>
</evidence>
<keyword evidence="10 14" id="KW-0234">DNA repair</keyword>
<dbReference type="Pfam" id="PF04679">
    <property type="entry name" value="DNA_ligase_A_C"/>
    <property type="match status" value="1"/>
</dbReference>
<organism evidence="18 19">
    <name type="scientific">Chrysochromulina tobinii</name>
    <dbReference type="NCBI Taxonomy" id="1460289"/>
    <lineage>
        <taxon>Eukaryota</taxon>
        <taxon>Haptista</taxon>
        <taxon>Haptophyta</taxon>
        <taxon>Prymnesiophyceae</taxon>
        <taxon>Prymnesiales</taxon>
        <taxon>Chrysochromulinaceae</taxon>
        <taxon>Chrysochromulina</taxon>
    </lineage>
</organism>
<dbReference type="PANTHER" id="PTHR45674:SF4">
    <property type="entry name" value="DNA LIGASE 1"/>
    <property type="match status" value="1"/>
</dbReference>
<reference evidence="19" key="1">
    <citation type="journal article" date="2015" name="PLoS Genet.">
        <title>Genome Sequence and Transcriptome Analyses of Chrysochromulina tobin: Metabolic Tools for Enhanced Algal Fitness in the Prominent Order Prymnesiales (Haptophyceae).</title>
        <authorList>
            <person name="Hovde B.T."/>
            <person name="Deodato C.R."/>
            <person name="Hunsperger H.M."/>
            <person name="Ryken S.A."/>
            <person name="Yost W."/>
            <person name="Jha R.K."/>
            <person name="Patterson J."/>
            <person name="Monnat R.J. Jr."/>
            <person name="Barlow S.B."/>
            <person name="Starkenburg S.R."/>
            <person name="Cattolico R.A."/>
        </authorList>
    </citation>
    <scope>NUCLEOTIDE SEQUENCE</scope>
    <source>
        <strain evidence="19">CCMP291</strain>
    </source>
</reference>
<accession>A0A0M0K3N5</accession>
<keyword evidence="5" id="KW-0235">DNA replication</keyword>
<dbReference type="SUPFAM" id="SSF117018">
    <property type="entry name" value="ATP-dependent DNA ligase DNA-binding domain"/>
    <property type="match status" value="1"/>
</dbReference>
<evidence type="ECO:0000256" key="12">
    <source>
        <dbReference type="ARBA" id="ARBA00023306"/>
    </source>
</evidence>
<evidence type="ECO:0000256" key="10">
    <source>
        <dbReference type="ARBA" id="ARBA00023204"/>
    </source>
</evidence>
<dbReference type="EMBL" id="JWZX01001570">
    <property type="protein sequence ID" value="KOO33227.1"/>
    <property type="molecule type" value="Genomic_DNA"/>
</dbReference>
<keyword evidence="19" id="KW-1185">Reference proteome</keyword>
<dbReference type="CDD" id="cd07900">
    <property type="entry name" value="Adenylation_DNA_ligase_I_Euk"/>
    <property type="match status" value="1"/>
</dbReference>
<dbReference type="AlphaFoldDB" id="A0A0M0K3N5"/>
<keyword evidence="9 14" id="KW-0233">DNA recombination</keyword>
<evidence type="ECO:0000259" key="17">
    <source>
        <dbReference type="PROSITE" id="PS50160"/>
    </source>
</evidence>
<dbReference type="InterPro" id="IPR050191">
    <property type="entry name" value="ATP-dep_DNA_ligase"/>
</dbReference>
<dbReference type="GO" id="GO:0005634">
    <property type="term" value="C:nucleus"/>
    <property type="evidence" value="ECO:0007669"/>
    <property type="project" value="UniProtKB-SubCell"/>
</dbReference>
<dbReference type="PROSITE" id="PS00697">
    <property type="entry name" value="DNA_LIGASE_A1"/>
    <property type="match status" value="1"/>
</dbReference>
<dbReference type="PANTHER" id="PTHR45674">
    <property type="entry name" value="DNA LIGASE 1/3 FAMILY MEMBER"/>
    <property type="match status" value="1"/>
</dbReference>
<evidence type="ECO:0000256" key="16">
    <source>
        <dbReference type="SAM" id="MobiDB-lite"/>
    </source>
</evidence>
<evidence type="ECO:0000256" key="13">
    <source>
        <dbReference type="ARBA" id="ARBA00034003"/>
    </source>
</evidence>
<dbReference type="Pfam" id="PF04675">
    <property type="entry name" value="DNA_ligase_A_N"/>
    <property type="match status" value="1"/>
</dbReference>
<protein>
    <recommendedName>
        <fullName evidence="14">DNA ligase</fullName>
        <ecNumber evidence="14">6.5.1.1</ecNumber>
    </recommendedName>
</protein>
<evidence type="ECO:0000256" key="4">
    <source>
        <dbReference type="ARBA" id="ARBA00022618"/>
    </source>
</evidence>
<dbReference type="Gene3D" id="3.30.470.30">
    <property type="entry name" value="DNA ligase/mRNA capping enzyme"/>
    <property type="match status" value="1"/>
</dbReference>
<comment type="caution">
    <text evidence="18">The sequence shown here is derived from an EMBL/GenBank/DDBJ whole genome shotgun (WGS) entry which is preliminary data.</text>
</comment>
<dbReference type="FunFam" id="1.10.3260.10:FF:000001">
    <property type="entry name" value="DNA ligase"/>
    <property type="match status" value="1"/>
</dbReference>
<feature type="compositionally biased region" description="Low complexity" evidence="16">
    <location>
        <begin position="13"/>
        <end position="27"/>
    </location>
</feature>
<dbReference type="InterPro" id="IPR012309">
    <property type="entry name" value="DNA_ligase_ATP-dep_C"/>
</dbReference>
<name>A0A0M0K3N5_9EUKA</name>
<keyword evidence="12" id="KW-0131">Cell cycle</keyword>
<dbReference type="GO" id="GO:0071897">
    <property type="term" value="P:DNA biosynthetic process"/>
    <property type="evidence" value="ECO:0007669"/>
    <property type="project" value="InterPro"/>
</dbReference>
<dbReference type="Pfam" id="PF01068">
    <property type="entry name" value="DNA_ligase_A_M"/>
    <property type="match status" value="1"/>
</dbReference>
<dbReference type="InterPro" id="IPR012310">
    <property type="entry name" value="DNA_ligase_ATP-dep_cent"/>
</dbReference>
<dbReference type="GO" id="GO:0003910">
    <property type="term" value="F:DNA ligase (ATP) activity"/>
    <property type="evidence" value="ECO:0007669"/>
    <property type="project" value="UniProtKB-EC"/>
</dbReference>
<evidence type="ECO:0000256" key="6">
    <source>
        <dbReference type="ARBA" id="ARBA00022741"/>
    </source>
</evidence>
<keyword evidence="6 14" id="KW-0547">Nucleotide-binding</keyword>
<proteinExistence type="inferred from homology"/>
<dbReference type="InterPro" id="IPR000977">
    <property type="entry name" value="DNA_ligase_ATP-dep"/>
</dbReference>
<dbReference type="CDD" id="cd07969">
    <property type="entry name" value="OBF_DNA_ligase_I"/>
    <property type="match status" value="1"/>
</dbReference>
<dbReference type="GO" id="GO:0006273">
    <property type="term" value="P:lagging strand elongation"/>
    <property type="evidence" value="ECO:0007669"/>
    <property type="project" value="TreeGrafter"/>
</dbReference>
<feature type="region of interest" description="Disordered" evidence="16">
    <location>
        <begin position="1"/>
        <end position="99"/>
    </location>
</feature>
<dbReference type="SUPFAM" id="SSF56091">
    <property type="entry name" value="DNA ligase/mRNA capping enzyme, catalytic domain"/>
    <property type="match status" value="1"/>
</dbReference>
<dbReference type="GO" id="GO:0006310">
    <property type="term" value="P:DNA recombination"/>
    <property type="evidence" value="ECO:0007669"/>
    <property type="project" value="UniProtKB-KW"/>
</dbReference>
<evidence type="ECO:0000256" key="9">
    <source>
        <dbReference type="ARBA" id="ARBA00023172"/>
    </source>
</evidence>
<keyword evidence="11" id="KW-0539">Nucleus</keyword>
<evidence type="ECO:0000256" key="7">
    <source>
        <dbReference type="ARBA" id="ARBA00022763"/>
    </source>
</evidence>
<dbReference type="GO" id="GO:0005739">
    <property type="term" value="C:mitochondrion"/>
    <property type="evidence" value="ECO:0007669"/>
    <property type="project" value="TreeGrafter"/>
</dbReference>
<evidence type="ECO:0000256" key="3">
    <source>
        <dbReference type="ARBA" id="ARBA00022598"/>
    </source>
</evidence>
<dbReference type="NCBIfam" id="TIGR00574">
    <property type="entry name" value="dnl1"/>
    <property type="match status" value="1"/>
</dbReference>
<dbReference type="OrthoDB" id="206088at2759"/>
<keyword evidence="7 14" id="KW-0227">DNA damage</keyword>
<gene>
    <name evidence="18" type="ORF">Ctob_008922</name>
</gene>
<feature type="region of interest" description="Disordered" evidence="16">
    <location>
        <begin position="135"/>
        <end position="157"/>
    </location>
</feature>
<comment type="subcellular location">
    <subcellularLocation>
        <location evidence="1">Nucleus</location>
    </subcellularLocation>
</comment>
<evidence type="ECO:0000313" key="18">
    <source>
        <dbReference type="EMBL" id="KOO33227.1"/>
    </source>
</evidence>
<dbReference type="GO" id="GO:0003677">
    <property type="term" value="F:DNA binding"/>
    <property type="evidence" value="ECO:0007669"/>
    <property type="project" value="InterPro"/>
</dbReference>